<evidence type="ECO:0000313" key="8">
    <source>
        <dbReference type="EMBL" id="MXO52395.1"/>
    </source>
</evidence>
<keyword evidence="2" id="KW-0813">Transport</keyword>
<dbReference type="EMBL" id="WTYD01000001">
    <property type="protein sequence ID" value="MXO52395.1"/>
    <property type="molecule type" value="Genomic_DNA"/>
</dbReference>
<name>A0A844Y2G2_9SPHN</name>
<evidence type="ECO:0000256" key="3">
    <source>
        <dbReference type="ARBA" id="ARBA00022660"/>
    </source>
</evidence>
<keyword evidence="3" id="KW-0679">Respiratory chain</keyword>
<dbReference type="InterPro" id="IPR038532">
    <property type="entry name" value="NDUFS4-like_sf"/>
</dbReference>
<dbReference type="AlphaFoldDB" id="A0A844Y2G2"/>
<gene>
    <name evidence="8" type="ORF">GRI47_00035</name>
</gene>
<protein>
    <submittedName>
        <fullName evidence="8">ETC complex I subunit</fullName>
    </submittedName>
</protein>
<accession>A0A844Y2G2</accession>
<evidence type="ECO:0000256" key="6">
    <source>
        <dbReference type="ARBA" id="ARBA00023136"/>
    </source>
</evidence>
<feature type="region of interest" description="Disordered" evidence="7">
    <location>
        <begin position="1"/>
        <end position="24"/>
    </location>
</feature>
<dbReference type="RefSeq" id="WP_160659390.1">
    <property type="nucleotide sequence ID" value="NZ_BAABDV010000001.1"/>
</dbReference>
<reference evidence="8 9" key="1">
    <citation type="submission" date="2019-12" db="EMBL/GenBank/DDBJ databases">
        <title>Genomic-based taxomic classification of the family Erythrobacteraceae.</title>
        <authorList>
            <person name="Xu L."/>
        </authorList>
    </citation>
    <scope>NUCLEOTIDE SEQUENCE [LARGE SCALE GENOMIC DNA]</scope>
    <source>
        <strain evidence="8 9">JCM 17468</strain>
    </source>
</reference>
<keyword evidence="4" id="KW-0809">Transit peptide</keyword>
<organism evidence="8 9">
    <name type="scientific">Qipengyuania pelagi</name>
    <dbReference type="NCBI Taxonomy" id="994320"/>
    <lineage>
        <taxon>Bacteria</taxon>
        <taxon>Pseudomonadati</taxon>
        <taxon>Pseudomonadota</taxon>
        <taxon>Alphaproteobacteria</taxon>
        <taxon>Sphingomonadales</taxon>
        <taxon>Erythrobacteraceae</taxon>
        <taxon>Qipengyuania</taxon>
    </lineage>
</organism>
<evidence type="ECO:0000256" key="7">
    <source>
        <dbReference type="SAM" id="MobiDB-lite"/>
    </source>
</evidence>
<sequence>MIRTDKTGLGHNLPPRHPKQPGTNLTVSEIPAARIYREPKSVMQGGSRKRPWVLEFPASRPLSADPLTGWTRNDDPFRHVRLNFPNRESAVAFAERQDWDYQVR</sequence>
<keyword evidence="5" id="KW-0249">Electron transport</keyword>
<evidence type="ECO:0000256" key="1">
    <source>
        <dbReference type="ARBA" id="ARBA00004370"/>
    </source>
</evidence>
<dbReference type="GO" id="GO:0022900">
    <property type="term" value="P:electron transport chain"/>
    <property type="evidence" value="ECO:0007669"/>
    <property type="project" value="InterPro"/>
</dbReference>
<dbReference type="Gene3D" id="3.30.160.190">
    <property type="entry name" value="atu1810 like domain"/>
    <property type="match status" value="1"/>
</dbReference>
<dbReference type="InterPro" id="IPR006885">
    <property type="entry name" value="NADH_UbQ_FeS_4_mit-like"/>
</dbReference>
<dbReference type="Pfam" id="PF04800">
    <property type="entry name" value="NDUS4"/>
    <property type="match status" value="1"/>
</dbReference>
<comment type="caution">
    <text evidence="8">The sequence shown here is derived from an EMBL/GenBank/DDBJ whole genome shotgun (WGS) entry which is preliminary data.</text>
</comment>
<proteinExistence type="predicted"/>
<evidence type="ECO:0000256" key="5">
    <source>
        <dbReference type="ARBA" id="ARBA00022982"/>
    </source>
</evidence>
<keyword evidence="9" id="KW-1185">Reference proteome</keyword>
<dbReference type="GO" id="GO:0016020">
    <property type="term" value="C:membrane"/>
    <property type="evidence" value="ECO:0007669"/>
    <property type="project" value="UniProtKB-SubCell"/>
</dbReference>
<dbReference type="Proteomes" id="UP000430272">
    <property type="component" value="Unassembled WGS sequence"/>
</dbReference>
<evidence type="ECO:0000256" key="4">
    <source>
        <dbReference type="ARBA" id="ARBA00022946"/>
    </source>
</evidence>
<evidence type="ECO:0000313" key="9">
    <source>
        <dbReference type="Proteomes" id="UP000430272"/>
    </source>
</evidence>
<comment type="subcellular location">
    <subcellularLocation>
        <location evidence="1">Membrane</location>
    </subcellularLocation>
</comment>
<keyword evidence="6" id="KW-0472">Membrane</keyword>
<evidence type="ECO:0000256" key="2">
    <source>
        <dbReference type="ARBA" id="ARBA00022448"/>
    </source>
</evidence>
<dbReference type="OrthoDB" id="7267013at2"/>